<name>A0A1H4GMD4_9SPHI</name>
<dbReference type="PANTHER" id="PTHR43546">
    <property type="entry name" value="UPF0173 METAL-DEPENDENT HYDROLASE MJ1163-RELATED"/>
    <property type="match status" value="1"/>
</dbReference>
<evidence type="ECO:0000256" key="1">
    <source>
        <dbReference type="SAM" id="Phobius"/>
    </source>
</evidence>
<keyword evidence="1" id="KW-0472">Membrane</keyword>
<protein>
    <submittedName>
        <fullName evidence="3">L-ascorbate metabolism protein UlaG, beta-lactamase superfamily</fullName>
    </submittedName>
</protein>
<accession>A0A1H4GMD4</accession>
<evidence type="ECO:0000313" key="3">
    <source>
        <dbReference type="EMBL" id="SEB10667.1"/>
    </source>
</evidence>
<organism evidence="3 4">
    <name type="scientific">Pedobacter hartonius</name>
    <dbReference type="NCBI Taxonomy" id="425514"/>
    <lineage>
        <taxon>Bacteria</taxon>
        <taxon>Pseudomonadati</taxon>
        <taxon>Bacteroidota</taxon>
        <taxon>Sphingobacteriia</taxon>
        <taxon>Sphingobacteriales</taxon>
        <taxon>Sphingobacteriaceae</taxon>
        <taxon>Pedobacter</taxon>
    </lineage>
</organism>
<dbReference type="SUPFAM" id="SSF56281">
    <property type="entry name" value="Metallo-hydrolase/oxidoreductase"/>
    <property type="match status" value="1"/>
</dbReference>
<feature type="transmembrane region" description="Helical" evidence="1">
    <location>
        <begin position="23"/>
        <end position="42"/>
    </location>
</feature>
<gene>
    <name evidence="3" type="ORF">SAMN05443550_110195</name>
</gene>
<dbReference type="PANTHER" id="PTHR43546:SF3">
    <property type="entry name" value="UPF0173 METAL-DEPENDENT HYDROLASE MJ1163"/>
    <property type="match status" value="1"/>
</dbReference>
<evidence type="ECO:0000259" key="2">
    <source>
        <dbReference type="SMART" id="SM00849"/>
    </source>
</evidence>
<dbReference type="SMART" id="SM00849">
    <property type="entry name" value="Lactamase_B"/>
    <property type="match status" value="1"/>
</dbReference>
<dbReference type="EMBL" id="FNRA01000010">
    <property type="protein sequence ID" value="SEB10667.1"/>
    <property type="molecule type" value="Genomic_DNA"/>
</dbReference>
<evidence type="ECO:0000313" key="4">
    <source>
        <dbReference type="Proteomes" id="UP000198850"/>
    </source>
</evidence>
<dbReference type="InterPro" id="IPR036866">
    <property type="entry name" value="RibonucZ/Hydroxyglut_hydro"/>
</dbReference>
<feature type="domain" description="Metallo-beta-lactamase" evidence="2">
    <location>
        <begin position="73"/>
        <end position="294"/>
    </location>
</feature>
<proteinExistence type="predicted"/>
<dbReference type="CDD" id="cd06262">
    <property type="entry name" value="metallo-hydrolase-like_MBL-fold"/>
    <property type="match status" value="1"/>
</dbReference>
<dbReference type="InterPro" id="IPR050114">
    <property type="entry name" value="UPF0173_UPF0282_UlaG_hydrolase"/>
</dbReference>
<dbReference type="Pfam" id="PF00753">
    <property type="entry name" value="Lactamase_B"/>
    <property type="match status" value="1"/>
</dbReference>
<dbReference type="Proteomes" id="UP000198850">
    <property type="component" value="Unassembled WGS sequence"/>
</dbReference>
<dbReference type="AlphaFoldDB" id="A0A1H4GMD4"/>
<keyword evidence="4" id="KW-1185">Reference proteome</keyword>
<dbReference type="Gene3D" id="3.60.15.10">
    <property type="entry name" value="Ribonuclease Z/Hydroxyacylglutathione hydrolase-like"/>
    <property type="match status" value="1"/>
</dbReference>
<dbReference type="InterPro" id="IPR001279">
    <property type="entry name" value="Metallo-B-lactamas"/>
</dbReference>
<dbReference type="STRING" id="425514.SAMN05443550_110195"/>
<reference evidence="3 4" key="1">
    <citation type="submission" date="2016-10" db="EMBL/GenBank/DDBJ databases">
        <authorList>
            <person name="de Groot N.N."/>
        </authorList>
    </citation>
    <scope>NUCLEOTIDE SEQUENCE [LARGE SCALE GENOMIC DNA]</scope>
    <source>
        <strain evidence="3 4">DSM 19033</strain>
    </source>
</reference>
<keyword evidence="1" id="KW-1133">Transmembrane helix</keyword>
<sequence length="347" mass="39008">MWLHETHFKPIIVIQNMNILKSLFIYFVLVIIFLSVGGCYLMKPAKKMDAYKRYYSDNTSIPNKDAVKVTYLGVTSLLLDDGKTQLLVDCFFSRPSVFKVATSKVSTDTALVNTVLSQYKINRLKGIFISHSHYDHAFDAAYVAKKTNANLLGSQSTLSIGKGGGLSNNKMALFKDGWEQQFGDFNVSVIASRHSPATPLNDDLGKNITESLIQPAKVKKYVEGGSYDFLIKHKGYVIYIKASANYIPEKLKGLRADALFLAVGTLGKRDSVFMNNYYQETVAILKPKIVVPIHWDNFLQPLSDHLEMMPRVMDDTYKAFDLLIGKTRDDNFKFEILQGGKSIVLSK</sequence>
<keyword evidence="1" id="KW-0812">Transmembrane</keyword>